<comment type="caution">
    <text evidence="1">The sequence shown here is derived from an EMBL/GenBank/DDBJ whole genome shotgun (WGS) entry which is preliminary data.</text>
</comment>
<dbReference type="Proteomes" id="UP000276133">
    <property type="component" value="Unassembled WGS sequence"/>
</dbReference>
<dbReference type="AlphaFoldDB" id="A0A3M7PP67"/>
<keyword evidence="2" id="KW-1185">Reference proteome</keyword>
<dbReference type="EMBL" id="REGN01009740">
    <property type="protein sequence ID" value="RNA00458.1"/>
    <property type="molecule type" value="Genomic_DNA"/>
</dbReference>
<organism evidence="1 2">
    <name type="scientific">Brachionus plicatilis</name>
    <name type="common">Marine rotifer</name>
    <name type="synonym">Brachionus muelleri</name>
    <dbReference type="NCBI Taxonomy" id="10195"/>
    <lineage>
        <taxon>Eukaryota</taxon>
        <taxon>Metazoa</taxon>
        <taxon>Spiralia</taxon>
        <taxon>Gnathifera</taxon>
        <taxon>Rotifera</taxon>
        <taxon>Eurotatoria</taxon>
        <taxon>Monogononta</taxon>
        <taxon>Pseudotrocha</taxon>
        <taxon>Ploima</taxon>
        <taxon>Brachionidae</taxon>
        <taxon>Brachionus</taxon>
    </lineage>
</organism>
<proteinExistence type="predicted"/>
<accession>A0A3M7PP67</accession>
<gene>
    <name evidence="1" type="ORF">BpHYR1_030295</name>
</gene>
<sequence length="95" mass="11003">MSVNGEDTDFENLDEMNQMNEYLVKFISLVPNLKQIDQEEKIDKILYSSEHSANLMQQIEDLHNLDLNSSKTISDLQILQSVLDYIVDLKSKVEL</sequence>
<name>A0A3M7PP67_BRAPC</name>
<evidence type="ECO:0000313" key="1">
    <source>
        <dbReference type="EMBL" id="RNA00458.1"/>
    </source>
</evidence>
<protein>
    <submittedName>
        <fullName evidence="1">Uncharacterized protein</fullName>
    </submittedName>
</protein>
<dbReference type="OrthoDB" id="10131284at2759"/>
<evidence type="ECO:0000313" key="2">
    <source>
        <dbReference type="Proteomes" id="UP000276133"/>
    </source>
</evidence>
<reference evidence="1 2" key="1">
    <citation type="journal article" date="2018" name="Sci. Rep.">
        <title>Genomic signatures of local adaptation to the degree of environmental predictability in rotifers.</title>
        <authorList>
            <person name="Franch-Gras L."/>
            <person name="Hahn C."/>
            <person name="Garcia-Roger E.M."/>
            <person name="Carmona M.J."/>
            <person name="Serra M."/>
            <person name="Gomez A."/>
        </authorList>
    </citation>
    <scope>NUCLEOTIDE SEQUENCE [LARGE SCALE GENOMIC DNA]</scope>
    <source>
        <strain evidence="1">HYR1</strain>
    </source>
</reference>